<accession>A0ABD0YWQ1</accession>
<comment type="caution">
    <text evidence="5">The sequence shown here is derived from an EMBL/GenBank/DDBJ whole genome shotgun (WGS) entry which is preliminary data.</text>
</comment>
<keyword evidence="1 2" id="KW-0694">RNA-binding</keyword>
<feature type="compositionally biased region" description="Basic and acidic residues" evidence="3">
    <location>
        <begin position="35"/>
        <end position="44"/>
    </location>
</feature>
<evidence type="ECO:0000256" key="1">
    <source>
        <dbReference type="ARBA" id="ARBA00022884"/>
    </source>
</evidence>
<dbReference type="GO" id="GO:0003723">
    <property type="term" value="F:RNA binding"/>
    <property type="evidence" value="ECO:0007669"/>
    <property type="project" value="UniProtKB-UniRule"/>
</dbReference>
<feature type="compositionally biased region" description="Pro residues" evidence="3">
    <location>
        <begin position="1"/>
        <end position="10"/>
    </location>
</feature>
<reference evidence="5 6" key="1">
    <citation type="submission" date="2024-07" db="EMBL/GenBank/DDBJ databases">
        <title>Chromosome-level genome assembly of the water stick insect Ranatra chinensis (Heteroptera: Nepidae).</title>
        <authorList>
            <person name="Liu X."/>
        </authorList>
    </citation>
    <scope>NUCLEOTIDE SEQUENCE [LARGE SCALE GENOMIC DNA]</scope>
    <source>
        <strain evidence="5">Cailab_2021Rc</strain>
        <tissue evidence="5">Muscle</tissue>
    </source>
</reference>
<evidence type="ECO:0000259" key="4">
    <source>
        <dbReference type="PROSITE" id="PS50102"/>
    </source>
</evidence>
<feature type="region of interest" description="Disordered" evidence="3">
    <location>
        <begin position="1"/>
        <end position="58"/>
    </location>
</feature>
<feature type="domain" description="RRM" evidence="4">
    <location>
        <begin position="165"/>
        <end position="239"/>
    </location>
</feature>
<dbReference type="PROSITE" id="PS50102">
    <property type="entry name" value="RRM"/>
    <property type="match status" value="1"/>
</dbReference>
<evidence type="ECO:0000313" key="6">
    <source>
        <dbReference type="Proteomes" id="UP001558652"/>
    </source>
</evidence>
<dbReference type="SMART" id="SM00360">
    <property type="entry name" value="RRM"/>
    <property type="match status" value="1"/>
</dbReference>
<keyword evidence="6" id="KW-1185">Reference proteome</keyword>
<dbReference type="Proteomes" id="UP001558652">
    <property type="component" value="Unassembled WGS sequence"/>
</dbReference>
<organism evidence="5 6">
    <name type="scientific">Ranatra chinensis</name>
    <dbReference type="NCBI Taxonomy" id="642074"/>
    <lineage>
        <taxon>Eukaryota</taxon>
        <taxon>Metazoa</taxon>
        <taxon>Ecdysozoa</taxon>
        <taxon>Arthropoda</taxon>
        <taxon>Hexapoda</taxon>
        <taxon>Insecta</taxon>
        <taxon>Pterygota</taxon>
        <taxon>Neoptera</taxon>
        <taxon>Paraneoptera</taxon>
        <taxon>Hemiptera</taxon>
        <taxon>Heteroptera</taxon>
        <taxon>Panheteroptera</taxon>
        <taxon>Nepomorpha</taxon>
        <taxon>Nepidae</taxon>
        <taxon>Ranatrinae</taxon>
        <taxon>Ranatra</taxon>
    </lineage>
</organism>
<dbReference type="Gene3D" id="3.30.70.330">
    <property type="match status" value="1"/>
</dbReference>
<gene>
    <name evidence="5" type="ORF">AAG570_011385</name>
</gene>
<dbReference type="InterPro" id="IPR035979">
    <property type="entry name" value="RBD_domain_sf"/>
</dbReference>
<dbReference type="InterPro" id="IPR000504">
    <property type="entry name" value="RRM_dom"/>
</dbReference>
<dbReference type="Pfam" id="PF00076">
    <property type="entry name" value="RRM_1"/>
    <property type="match status" value="1"/>
</dbReference>
<dbReference type="AlphaFoldDB" id="A0ABD0YWQ1"/>
<dbReference type="EMBL" id="JBFDAA010000006">
    <property type="protein sequence ID" value="KAL1131772.1"/>
    <property type="molecule type" value="Genomic_DNA"/>
</dbReference>
<sequence>MRNPRPPQYPATPAETCMAFQPPWPNQQPQPQPEEQLHSEEPPPKKKKRTTNGTSRPWDREAAERALAMEAECQKNAGSNAIVIRFPDPELSKETVQKLHPTIENVHFQAPCGARYCFVTLSEDANVEKVMAEIRKIKFGVGHLIAERKVQKTEENVGPENIDPFTLYVGNLPTNISTLEVKEKFPTATRIDVGYAQKMKYTRYAFVRYSTAEAALEAYKSSVNTVIASRSIILRFRRHKAPVGPPGEKPAPSAIETKPGEKLTVGAKLKAKREKAKAEKV</sequence>
<evidence type="ECO:0000313" key="5">
    <source>
        <dbReference type="EMBL" id="KAL1131772.1"/>
    </source>
</evidence>
<dbReference type="SUPFAM" id="SSF54928">
    <property type="entry name" value="RNA-binding domain, RBD"/>
    <property type="match status" value="1"/>
</dbReference>
<proteinExistence type="predicted"/>
<dbReference type="InterPro" id="IPR012677">
    <property type="entry name" value="Nucleotide-bd_a/b_plait_sf"/>
</dbReference>
<dbReference type="CDD" id="cd00590">
    <property type="entry name" value="RRM_SF"/>
    <property type="match status" value="1"/>
</dbReference>
<feature type="compositionally biased region" description="Pro residues" evidence="3">
    <location>
        <begin position="22"/>
        <end position="32"/>
    </location>
</feature>
<evidence type="ECO:0000256" key="3">
    <source>
        <dbReference type="SAM" id="MobiDB-lite"/>
    </source>
</evidence>
<evidence type="ECO:0000256" key="2">
    <source>
        <dbReference type="PROSITE-ProRule" id="PRU00176"/>
    </source>
</evidence>
<protein>
    <recommendedName>
        <fullName evidence="4">RRM domain-containing protein</fullName>
    </recommendedName>
</protein>
<name>A0ABD0YWQ1_9HEMI</name>